<organism evidence="13">
    <name type="scientific">Fagus sylvatica</name>
    <name type="common">Beechnut</name>
    <dbReference type="NCBI Taxonomy" id="28930"/>
    <lineage>
        <taxon>Eukaryota</taxon>
        <taxon>Viridiplantae</taxon>
        <taxon>Streptophyta</taxon>
        <taxon>Embryophyta</taxon>
        <taxon>Tracheophyta</taxon>
        <taxon>Spermatophyta</taxon>
        <taxon>Magnoliopsida</taxon>
        <taxon>eudicotyledons</taxon>
        <taxon>Gunneridae</taxon>
        <taxon>Pentapetalae</taxon>
        <taxon>rosids</taxon>
        <taxon>fabids</taxon>
        <taxon>Fagales</taxon>
        <taxon>Fagaceae</taxon>
        <taxon>Fagus</taxon>
    </lineage>
</organism>
<accession>A0A2N9HZZ2</accession>
<keyword evidence="5" id="KW-0479">Metal-binding</keyword>
<dbReference type="UniPathway" id="UPA00143"/>
<dbReference type="GO" id="GO:0009738">
    <property type="term" value="P:abscisic acid-activated signaling pathway"/>
    <property type="evidence" value="ECO:0007669"/>
    <property type="project" value="InterPro"/>
</dbReference>
<gene>
    <name evidence="13" type="ORF">FSB_LOCUS45182</name>
</gene>
<evidence type="ECO:0000256" key="10">
    <source>
        <dbReference type="PROSITE-ProRule" id="PRU00023"/>
    </source>
</evidence>
<evidence type="ECO:0000256" key="4">
    <source>
        <dbReference type="ARBA" id="ARBA00022679"/>
    </source>
</evidence>
<dbReference type="EMBL" id="OIVN01004434">
    <property type="protein sequence ID" value="SPD17300.1"/>
    <property type="molecule type" value="Genomic_DNA"/>
</dbReference>
<evidence type="ECO:0000256" key="7">
    <source>
        <dbReference type="ARBA" id="ARBA00022771"/>
    </source>
</evidence>
<feature type="domain" description="Mind bomb SH3 repeat" evidence="12">
    <location>
        <begin position="410"/>
        <end position="530"/>
    </location>
</feature>
<keyword evidence="11" id="KW-0472">Membrane</keyword>
<evidence type="ECO:0000256" key="11">
    <source>
        <dbReference type="SAM" id="Phobius"/>
    </source>
</evidence>
<dbReference type="EC" id="2.3.2.27" evidence="3"/>
<dbReference type="GO" id="GO:0061630">
    <property type="term" value="F:ubiquitin protein ligase activity"/>
    <property type="evidence" value="ECO:0007669"/>
    <property type="project" value="UniProtKB-EC"/>
</dbReference>
<feature type="domain" description="Mind bomb SH3 repeat" evidence="12">
    <location>
        <begin position="789"/>
        <end position="910"/>
    </location>
</feature>
<evidence type="ECO:0000256" key="3">
    <source>
        <dbReference type="ARBA" id="ARBA00012483"/>
    </source>
</evidence>
<feature type="repeat" description="ANK" evidence="10">
    <location>
        <begin position="108"/>
        <end position="140"/>
    </location>
</feature>
<keyword evidence="9" id="KW-0862">Zinc</keyword>
<feature type="domain" description="Mind bomb SH3 repeat" evidence="12">
    <location>
        <begin position="591"/>
        <end position="654"/>
    </location>
</feature>
<dbReference type="PROSITE" id="PS50297">
    <property type="entry name" value="ANK_REP_REGION"/>
    <property type="match status" value="2"/>
</dbReference>
<dbReference type="SUPFAM" id="SSF48403">
    <property type="entry name" value="Ankyrin repeat"/>
    <property type="match status" value="1"/>
</dbReference>
<dbReference type="AlphaFoldDB" id="A0A2N9HZZ2"/>
<keyword evidence="11" id="KW-1133">Transmembrane helix</keyword>
<evidence type="ECO:0000256" key="2">
    <source>
        <dbReference type="ARBA" id="ARBA00004906"/>
    </source>
</evidence>
<dbReference type="PANTHER" id="PTHR46960:SF1">
    <property type="entry name" value="E3 UBIQUITIN-PROTEIN LIGASE KEG"/>
    <property type="match status" value="1"/>
</dbReference>
<dbReference type="InterPro" id="IPR044584">
    <property type="entry name" value="KEG"/>
</dbReference>
<feature type="domain" description="Mind bomb SH3 repeat" evidence="12">
    <location>
        <begin position="536"/>
        <end position="580"/>
    </location>
</feature>
<dbReference type="SMART" id="SM00248">
    <property type="entry name" value="ANK"/>
    <property type="match status" value="4"/>
</dbReference>
<dbReference type="Pfam" id="PF12796">
    <property type="entry name" value="Ank_2"/>
    <property type="match status" value="1"/>
</dbReference>
<keyword evidence="10" id="KW-0040">ANK repeat</keyword>
<keyword evidence="4" id="KW-0808">Transferase</keyword>
<dbReference type="GO" id="GO:0045324">
    <property type="term" value="P:late endosome to vacuole transport"/>
    <property type="evidence" value="ECO:0007669"/>
    <property type="project" value="TreeGrafter"/>
</dbReference>
<dbReference type="GO" id="GO:0009788">
    <property type="term" value="P:negative regulation of abscisic acid-activated signaling pathway"/>
    <property type="evidence" value="ECO:0007669"/>
    <property type="project" value="TreeGrafter"/>
</dbReference>
<keyword evidence="6" id="KW-0677">Repeat</keyword>
<feature type="repeat" description="ANK" evidence="10">
    <location>
        <begin position="141"/>
        <end position="173"/>
    </location>
</feature>
<protein>
    <recommendedName>
        <fullName evidence="3">RING-type E3 ubiquitin transferase</fullName>
        <ecNumber evidence="3">2.3.2.27</ecNumber>
    </recommendedName>
</protein>
<dbReference type="GO" id="GO:0006952">
    <property type="term" value="P:defense response"/>
    <property type="evidence" value="ECO:0007669"/>
    <property type="project" value="InterPro"/>
</dbReference>
<dbReference type="Pfam" id="PF18346">
    <property type="entry name" value="SH3_15"/>
    <property type="match status" value="7"/>
</dbReference>
<evidence type="ECO:0000259" key="12">
    <source>
        <dbReference type="Pfam" id="PF18346"/>
    </source>
</evidence>
<dbReference type="GO" id="GO:0005802">
    <property type="term" value="C:trans-Golgi network"/>
    <property type="evidence" value="ECO:0007669"/>
    <property type="project" value="TreeGrafter"/>
</dbReference>
<dbReference type="InterPro" id="IPR036770">
    <property type="entry name" value="Ankyrin_rpt-contain_sf"/>
</dbReference>
<keyword evidence="7" id="KW-0863">Zinc-finger</keyword>
<dbReference type="PANTHER" id="PTHR46960">
    <property type="entry name" value="E3 UBIQUITIN-PROTEIN LIGASE KEG"/>
    <property type="match status" value="1"/>
</dbReference>
<dbReference type="Gene3D" id="1.25.40.20">
    <property type="entry name" value="Ankyrin repeat-containing domain"/>
    <property type="match status" value="2"/>
</dbReference>
<feature type="domain" description="Mind bomb SH3 repeat" evidence="12">
    <location>
        <begin position="662"/>
        <end position="783"/>
    </location>
</feature>
<keyword evidence="8" id="KW-0833">Ubl conjugation pathway</keyword>
<dbReference type="GO" id="GO:0016567">
    <property type="term" value="P:protein ubiquitination"/>
    <property type="evidence" value="ECO:0007669"/>
    <property type="project" value="UniProtKB-UniPathway"/>
</dbReference>
<dbReference type="GO" id="GO:0008270">
    <property type="term" value="F:zinc ion binding"/>
    <property type="evidence" value="ECO:0007669"/>
    <property type="project" value="UniProtKB-KW"/>
</dbReference>
<dbReference type="GO" id="GO:0005769">
    <property type="term" value="C:early endosome"/>
    <property type="evidence" value="ECO:0007669"/>
    <property type="project" value="TreeGrafter"/>
</dbReference>
<keyword evidence="11" id="KW-0812">Transmembrane</keyword>
<dbReference type="InterPro" id="IPR002110">
    <property type="entry name" value="Ankyrin_rpt"/>
</dbReference>
<dbReference type="InterPro" id="IPR040847">
    <property type="entry name" value="SH3_15"/>
</dbReference>
<reference evidence="13" key="1">
    <citation type="submission" date="2018-02" db="EMBL/GenBank/DDBJ databases">
        <authorList>
            <person name="Cohen D.B."/>
            <person name="Kent A.D."/>
        </authorList>
    </citation>
    <scope>NUCLEOTIDE SEQUENCE</scope>
</reference>
<dbReference type="PROSITE" id="PS50088">
    <property type="entry name" value="ANK_REPEAT"/>
    <property type="match status" value="2"/>
</dbReference>
<evidence type="ECO:0000256" key="5">
    <source>
        <dbReference type="ARBA" id="ARBA00022723"/>
    </source>
</evidence>
<feature type="domain" description="Mind bomb SH3 repeat" evidence="12">
    <location>
        <begin position="919"/>
        <end position="1037"/>
    </location>
</feature>
<evidence type="ECO:0000313" key="13">
    <source>
        <dbReference type="EMBL" id="SPD17300.1"/>
    </source>
</evidence>
<evidence type="ECO:0000256" key="9">
    <source>
        <dbReference type="ARBA" id="ARBA00022833"/>
    </source>
</evidence>
<evidence type="ECO:0000256" key="8">
    <source>
        <dbReference type="ARBA" id="ARBA00022786"/>
    </source>
</evidence>
<comment type="pathway">
    <text evidence="2">Protein modification; protein ubiquitination.</text>
</comment>
<evidence type="ECO:0000256" key="6">
    <source>
        <dbReference type="ARBA" id="ARBA00022737"/>
    </source>
</evidence>
<name>A0A2N9HZZ2_FAGSY</name>
<proteinExistence type="predicted"/>
<feature type="domain" description="Mind bomb SH3 repeat" evidence="12">
    <location>
        <begin position="339"/>
        <end position="404"/>
    </location>
</feature>
<comment type="catalytic activity">
    <reaction evidence="1">
        <text>S-ubiquitinyl-[E2 ubiquitin-conjugating enzyme]-L-cysteine + [acceptor protein]-L-lysine = [E2 ubiquitin-conjugating enzyme]-L-cysteine + N(6)-ubiquitinyl-[acceptor protein]-L-lysine.</text>
        <dbReference type="EC" id="2.3.2.27"/>
    </reaction>
</comment>
<feature type="transmembrane region" description="Helical" evidence="11">
    <location>
        <begin position="6"/>
        <end position="27"/>
    </location>
</feature>
<sequence>MLKWMSLSVLHVMEFLLLVGFTNLVIFRKPLPKPLHLCVATWNVTVVKRWVEVATAEDIADAIDIPSPVGNALCMAAAVKKDHEIEGRELVQILLAAGADPTAQDAQHGRTALHTAAMANDVQLVKIILDAGVDVNIQNVHNTIPLHVALARGAKSCVGLLLSAGANCNLQDDEGDNAFHIAADTARMIRENLEWLIVMLRNPNAAVEVRNLRQVADKEALLLLVDSLIFSKLSHLSNLCIYLVLKLKVHGKTLRDFLEALPREWISEDLMEALVHRGVHLSPTIFEVGDWVKFRRSITTPTNGWQGAKNKSVGFVQSVPDRDNLIVSFCSGEARVLTNEVIKVIPLDRGQHVMLKPDVKEPRFGWRGQSRDSIGTVLCVDDDGILRVGFPGASRGWKADPAEMERVEEFKVGDWVRIRPTLTTAKHGLGSVTPGSIGIVYCVRPDSSLLLELSYLPNPWLCEPEEVEPVTPFRIGDRVCVKRSVAEPRYAWGGETHHSVGRISEIENDGLLIIEISNRPIPWQADPSDMEKVEDFKVGDWVRVKASVSSPKYGWEDITRNSIGIIHSLEEDGDVGVAFCFRSKPFCCSMTDVEKVPPFEVGHEIHMMPSVTQPRLGWSNETPATIGKIARIDMDGALNVKVAGRQSLWKVSPGDAEQLSGFEVGDWVRSKPSLGTRPSYDWNSVGKESLAVVHSVQETGYLELACCFRKGRWITHYTDVEKVPCFKVGQYVRFRSGLVEPRWGWRGAQPNSRGIITSVHADGEVRVSFFGLSGLWKGDPVDLEIEQMFEVGEWVRLVDNASNWKSIGPGSVGVVQGIGYEGDEWNGTTYVGFCGEQERWVGPTSHLQRVERLMVGQKVRVKPSLKQPRFGWSGHSHASLGTISAIDADGKLRIYTPAGSKTWMLDPSEVELVEEEELRIGDWVRVRTSVSTPNHQWGEVSHSSLGVVHRMEGGELWVAFCFMERLWLCKASEMERVRPFKVGDKVRIRDGLGTPRWGWGMETHASKGQVVGVDANGKLRIKFRWREGRPWIGDPADIALDESSVGTMGTS</sequence>
<evidence type="ECO:0000256" key="1">
    <source>
        <dbReference type="ARBA" id="ARBA00000900"/>
    </source>
</evidence>